<proteinExistence type="predicted"/>
<name>A0A7S1C327_9STRA</name>
<dbReference type="PANTHER" id="PTHR37412:SF2">
    <property type="entry name" value="C2 DOMAIN-CONTAINING PROTEIN 5"/>
    <property type="match status" value="1"/>
</dbReference>
<dbReference type="Pfam" id="PF23128">
    <property type="entry name" value="YbjQ_4"/>
    <property type="match status" value="1"/>
</dbReference>
<dbReference type="GO" id="GO:0010828">
    <property type="term" value="P:positive regulation of D-glucose transmembrane transport"/>
    <property type="evidence" value="ECO:0007669"/>
    <property type="project" value="TreeGrafter"/>
</dbReference>
<gene>
    <name evidence="3" type="ORF">CHYS00102_LOCUS31106</name>
</gene>
<sequence length="335" mass="37309">MPDLGTGTGGRKMEYANVQMVMSMLRVKWTHRGTRNNHFFSGLFQELYAKLCLDLEPLIPVVVCGLRTQVNLTPDNMIELVCTGMAVLEREPVLKAAMRKEIDSDLENCLEEEKFDDAEMKRLRTGIEEGVQNMFGKERIAQKQITVIIDRLSEEMRELHFSRDCGTEESMKSITPHHSGDAAAYQLNTQPQISSYKSFLTNRTVSTGHFLNIAECPVALTPLNHIAGAVIKKYLSAISMHFIRESPAQGGGEPAAQFHLLVTECNLIVRAHVASLGGNALLAYRAVPAESGGKVYKSQVYNVMSISGCAVQIEYQDRYSEDVANIMEKDRSMSV</sequence>
<feature type="domain" description="C2" evidence="1">
    <location>
        <begin position="12"/>
        <end position="87"/>
    </location>
</feature>
<dbReference type="InterPro" id="IPR057815">
    <property type="entry name" value="C2CD5_C"/>
</dbReference>
<dbReference type="GO" id="GO:0065002">
    <property type="term" value="P:intracellular protein transmembrane transport"/>
    <property type="evidence" value="ECO:0007669"/>
    <property type="project" value="TreeGrafter"/>
</dbReference>
<feature type="domain" description="C2CD5 C-terminal" evidence="2">
    <location>
        <begin position="220"/>
        <end position="312"/>
    </location>
</feature>
<evidence type="ECO:0000259" key="2">
    <source>
        <dbReference type="Pfam" id="PF23128"/>
    </source>
</evidence>
<dbReference type="GO" id="GO:0090314">
    <property type="term" value="P:positive regulation of protein targeting to membrane"/>
    <property type="evidence" value="ECO:0007669"/>
    <property type="project" value="TreeGrafter"/>
</dbReference>
<dbReference type="Pfam" id="PF23028">
    <property type="entry name" value="YbjQ_3"/>
    <property type="match status" value="1"/>
</dbReference>
<dbReference type="GO" id="GO:0072659">
    <property type="term" value="P:protein localization to plasma membrane"/>
    <property type="evidence" value="ECO:0007669"/>
    <property type="project" value="TreeGrafter"/>
</dbReference>
<dbReference type="GO" id="GO:0005886">
    <property type="term" value="C:plasma membrane"/>
    <property type="evidence" value="ECO:0007669"/>
    <property type="project" value="TreeGrafter"/>
</dbReference>
<organism evidence="3">
    <name type="scientific">Corethron hystrix</name>
    <dbReference type="NCBI Taxonomy" id="216773"/>
    <lineage>
        <taxon>Eukaryota</taxon>
        <taxon>Sar</taxon>
        <taxon>Stramenopiles</taxon>
        <taxon>Ochrophyta</taxon>
        <taxon>Bacillariophyta</taxon>
        <taxon>Coscinodiscophyceae</taxon>
        <taxon>Corethrophycidae</taxon>
        <taxon>Corethrales</taxon>
        <taxon>Corethraceae</taxon>
        <taxon>Corethron</taxon>
    </lineage>
</organism>
<dbReference type="GO" id="GO:0005544">
    <property type="term" value="F:calcium-dependent phospholipid binding"/>
    <property type="evidence" value="ECO:0007669"/>
    <property type="project" value="InterPro"/>
</dbReference>
<dbReference type="PANTHER" id="PTHR37412">
    <property type="entry name" value="C2 DOMAIN-CONTAINING PROTEIN 5"/>
    <property type="match status" value="1"/>
</dbReference>
<dbReference type="GO" id="GO:0031340">
    <property type="term" value="P:positive regulation of vesicle fusion"/>
    <property type="evidence" value="ECO:0007669"/>
    <property type="project" value="TreeGrafter"/>
</dbReference>
<accession>A0A7S1C327</accession>
<dbReference type="EMBL" id="HBFR01042550">
    <property type="protein sequence ID" value="CAD8903886.1"/>
    <property type="molecule type" value="Transcribed_RNA"/>
</dbReference>
<dbReference type="GO" id="GO:0005509">
    <property type="term" value="F:calcium ion binding"/>
    <property type="evidence" value="ECO:0007669"/>
    <property type="project" value="TreeGrafter"/>
</dbReference>
<evidence type="ECO:0000259" key="1">
    <source>
        <dbReference type="Pfam" id="PF23028"/>
    </source>
</evidence>
<evidence type="ECO:0000313" key="3">
    <source>
        <dbReference type="EMBL" id="CAD8903886.1"/>
    </source>
</evidence>
<dbReference type="InterPro" id="IPR056430">
    <property type="entry name" value="C2CD5_YbjQ-like_dom"/>
</dbReference>
<dbReference type="InterPro" id="IPR038983">
    <property type="entry name" value="C2CD5"/>
</dbReference>
<reference evidence="3" key="1">
    <citation type="submission" date="2021-01" db="EMBL/GenBank/DDBJ databases">
        <authorList>
            <person name="Corre E."/>
            <person name="Pelletier E."/>
            <person name="Niang G."/>
            <person name="Scheremetjew M."/>
            <person name="Finn R."/>
            <person name="Kale V."/>
            <person name="Holt S."/>
            <person name="Cochrane G."/>
            <person name="Meng A."/>
            <person name="Brown T."/>
            <person name="Cohen L."/>
        </authorList>
    </citation>
    <scope>NUCLEOTIDE SEQUENCE</scope>
    <source>
        <strain evidence="3">308</strain>
    </source>
</reference>
<dbReference type="AlphaFoldDB" id="A0A7S1C327"/>
<protein>
    <submittedName>
        <fullName evidence="3">Uncharacterized protein</fullName>
    </submittedName>
</protein>